<comment type="caution">
    <text evidence="1">The sequence shown here is derived from an EMBL/GenBank/DDBJ whole genome shotgun (WGS) entry which is preliminary data.</text>
</comment>
<reference evidence="1 2" key="1">
    <citation type="submission" date="2020-08" db="EMBL/GenBank/DDBJ databases">
        <title>Genomic Encyclopedia of Type Strains, Phase IV (KMG-IV): sequencing the most valuable type-strain genomes for metagenomic binning, comparative biology and taxonomic classification.</title>
        <authorList>
            <person name="Goeker M."/>
        </authorList>
    </citation>
    <scope>NUCLEOTIDE SEQUENCE [LARGE SCALE GENOMIC DNA]</scope>
    <source>
        <strain evidence="1 2">DSM 105074</strain>
    </source>
</reference>
<dbReference type="PANTHER" id="PTHR34070">
    <property type="entry name" value="ARMADILLO-TYPE FOLD"/>
    <property type="match status" value="1"/>
</dbReference>
<dbReference type="Proteomes" id="UP000557307">
    <property type="component" value="Unassembled WGS sequence"/>
</dbReference>
<dbReference type="RefSeq" id="WP_184174769.1">
    <property type="nucleotide sequence ID" value="NZ_JACHGF010000004.1"/>
</dbReference>
<dbReference type="InterPro" id="IPR016024">
    <property type="entry name" value="ARM-type_fold"/>
</dbReference>
<dbReference type="SUPFAM" id="SSF48371">
    <property type="entry name" value="ARM repeat"/>
    <property type="match status" value="1"/>
</dbReference>
<evidence type="ECO:0000313" key="1">
    <source>
        <dbReference type="EMBL" id="MBB5284813.1"/>
    </source>
</evidence>
<evidence type="ECO:0000313" key="2">
    <source>
        <dbReference type="Proteomes" id="UP000557307"/>
    </source>
</evidence>
<sequence>MDLVQGVRSELAARANPERAAFMSRYFQTGPGQYAEGDIFWGISNPQARDVARRWRLALAHPAEVLPLLQDPVHECRLVALLLWVAYYPKAPKMHQEVLYELYLTHRAYINNWDLVDLSARDIVGYHLWEKDRSVLMELSQSTHLWTQRIALLATFYFIREGQFEDTIRVAEVLLTSKHPLIHKAIGWMLREIGKRDLDTLEAFLHQHSGVLARTSLHYAIERLPPARRQYYLTL</sequence>
<organism evidence="1 2">
    <name type="scientific">Rhabdobacter roseus</name>
    <dbReference type="NCBI Taxonomy" id="1655419"/>
    <lineage>
        <taxon>Bacteria</taxon>
        <taxon>Pseudomonadati</taxon>
        <taxon>Bacteroidota</taxon>
        <taxon>Cytophagia</taxon>
        <taxon>Cytophagales</taxon>
        <taxon>Cytophagaceae</taxon>
        <taxon>Rhabdobacter</taxon>
    </lineage>
</organism>
<gene>
    <name evidence="1" type="ORF">HNQ92_002961</name>
</gene>
<dbReference type="EMBL" id="JACHGF010000004">
    <property type="protein sequence ID" value="MBB5284813.1"/>
    <property type="molecule type" value="Genomic_DNA"/>
</dbReference>
<dbReference type="Pfam" id="PF08713">
    <property type="entry name" value="DNA_alkylation"/>
    <property type="match status" value="1"/>
</dbReference>
<accession>A0A840TU70</accession>
<dbReference type="PANTHER" id="PTHR34070:SF1">
    <property type="entry name" value="DNA ALKYLATION REPAIR PROTEIN"/>
    <property type="match status" value="1"/>
</dbReference>
<dbReference type="CDD" id="cd06561">
    <property type="entry name" value="AlkD_like"/>
    <property type="match status" value="1"/>
</dbReference>
<keyword evidence="2" id="KW-1185">Reference proteome</keyword>
<name>A0A840TU70_9BACT</name>
<protein>
    <submittedName>
        <fullName evidence="1">3-methyladenine DNA glycosylase AlkD</fullName>
    </submittedName>
</protein>
<dbReference type="AlphaFoldDB" id="A0A840TU70"/>
<proteinExistence type="predicted"/>
<dbReference type="Gene3D" id="1.25.10.90">
    <property type="match status" value="1"/>
</dbReference>
<dbReference type="InterPro" id="IPR014825">
    <property type="entry name" value="DNA_alkylation"/>
</dbReference>